<keyword evidence="1" id="KW-0812">Transmembrane</keyword>
<keyword evidence="4" id="KW-1185">Reference proteome</keyword>
<comment type="caution">
    <text evidence="3">The sequence shown here is derived from an EMBL/GenBank/DDBJ whole genome shotgun (WGS) entry which is preliminary data.</text>
</comment>
<protein>
    <submittedName>
        <fullName evidence="3">Uncharacterized protein</fullName>
    </submittedName>
</protein>
<evidence type="ECO:0000313" key="4">
    <source>
        <dbReference type="Proteomes" id="UP000807306"/>
    </source>
</evidence>
<keyword evidence="1" id="KW-0472">Membrane</keyword>
<keyword evidence="1" id="KW-1133">Transmembrane helix</keyword>
<feature type="transmembrane region" description="Helical" evidence="1">
    <location>
        <begin position="247"/>
        <end position="265"/>
    </location>
</feature>
<reference evidence="3" key="1">
    <citation type="submission" date="2020-11" db="EMBL/GenBank/DDBJ databases">
        <authorList>
            <consortium name="DOE Joint Genome Institute"/>
            <person name="Ahrendt S."/>
            <person name="Riley R."/>
            <person name="Andreopoulos W."/>
            <person name="Labutti K."/>
            <person name="Pangilinan J."/>
            <person name="Ruiz-Duenas F.J."/>
            <person name="Barrasa J.M."/>
            <person name="Sanchez-Garcia M."/>
            <person name="Camarero S."/>
            <person name="Miyauchi S."/>
            <person name="Serrano A."/>
            <person name="Linde D."/>
            <person name="Babiker R."/>
            <person name="Drula E."/>
            <person name="Ayuso-Fernandez I."/>
            <person name="Pacheco R."/>
            <person name="Padilla G."/>
            <person name="Ferreira P."/>
            <person name="Barriuso J."/>
            <person name="Kellner H."/>
            <person name="Castanera R."/>
            <person name="Alfaro M."/>
            <person name="Ramirez L."/>
            <person name="Pisabarro A.G."/>
            <person name="Kuo A."/>
            <person name="Tritt A."/>
            <person name="Lipzen A."/>
            <person name="He G."/>
            <person name="Yan M."/>
            <person name="Ng V."/>
            <person name="Cullen D."/>
            <person name="Martin F."/>
            <person name="Rosso M.-N."/>
            <person name="Henrissat B."/>
            <person name="Hibbett D."/>
            <person name="Martinez A.T."/>
            <person name="Grigoriev I.V."/>
        </authorList>
    </citation>
    <scope>NUCLEOTIDE SEQUENCE</scope>
    <source>
        <strain evidence="3">CBS 506.95</strain>
    </source>
</reference>
<feature type="chain" id="PRO_5040234768" evidence="2">
    <location>
        <begin position="24"/>
        <end position="304"/>
    </location>
</feature>
<name>A0A9P6JU73_9AGAR</name>
<accession>A0A9P6JU73</accession>
<dbReference type="AlphaFoldDB" id="A0A9P6JU73"/>
<keyword evidence="2" id="KW-0732">Signal</keyword>
<organism evidence="3 4">
    <name type="scientific">Crepidotus variabilis</name>
    <dbReference type="NCBI Taxonomy" id="179855"/>
    <lineage>
        <taxon>Eukaryota</taxon>
        <taxon>Fungi</taxon>
        <taxon>Dikarya</taxon>
        <taxon>Basidiomycota</taxon>
        <taxon>Agaricomycotina</taxon>
        <taxon>Agaricomycetes</taxon>
        <taxon>Agaricomycetidae</taxon>
        <taxon>Agaricales</taxon>
        <taxon>Agaricineae</taxon>
        <taxon>Crepidotaceae</taxon>
        <taxon>Crepidotus</taxon>
    </lineage>
</organism>
<feature type="transmembrane region" description="Helical" evidence="1">
    <location>
        <begin position="138"/>
        <end position="159"/>
    </location>
</feature>
<sequence>MPINSGPVKFAIQLVLFLAMVHAYVLAPSRRASYDDSDFTTSSSSFGHTSKELADECIKIGFELGILGMVWKTNTFIKAVFLWMGRSSTPPFNKDDELGNKWWEYIKLLWSVLSALAAYGAGAAFLQEAYCPDELFRHMAGLKMWFEGFICLTAIILDIRRGIKVSRAKDGETAQRNSKIILGSNICLGLTGWLHWSAMARMLYWGTPYRLPAALSAVYWIIAAGIIGAIIYFDLMAKITAFESKIWNGILAVIFFGGFASAFFMELAGSIKYGTTFTVPKGSTGAFTWVQDIFTVISYWLTGS</sequence>
<feature type="transmembrane region" description="Helical" evidence="1">
    <location>
        <begin position="105"/>
        <end position="126"/>
    </location>
</feature>
<dbReference type="EMBL" id="MU157831">
    <property type="protein sequence ID" value="KAF9532668.1"/>
    <property type="molecule type" value="Genomic_DNA"/>
</dbReference>
<feature type="signal peptide" evidence="2">
    <location>
        <begin position="1"/>
        <end position="23"/>
    </location>
</feature>
<evidence type="ECO:0000256" key="2">
    <source>
        <dbReference type="SAM" id="SignalP"/>
    </source>
</evidence>
<gene>
    <name evidence="3" type="ORF">CPB83DRAFT_847160</name>
</gene>
<feature type="transmembrane region" description="Helical" evidence="1">
    <location>
        <begin position="180"/>
        <end position="197"/>
    </location>
</feature>
<proteinExistence type="predicted"/>
<feature type="transmembrane region" description="Helical" evidence="1">
    <location>
        <begin position="217"/>
        <end position="235"/>
    </location>
</feature>
<dbReference type="Proteomes" id="UP000807306">
    <property type="component" value="Unassembled WGS sequence"/>
</dbReference>
<evidence type="ECO:0000313" key="3">
    <source>
        <dbReference type="EMBL" id="KAF9532668.1"/>
    </source>
</evidence>
<evidence type="ECO:0000256" key="1">
    <source>
        <dbReference type="SAM" id="Phobius"/>
    </source>
</evidence>